<name>A0A8X7QPV2_BRACI</name>
<dbReference type="Proteomes" id="UP000886595">
    <property type="component" value="Unassembled WGS sequence"/>
</dbReference>
<gene>
    <name evidence="1" type="ORF">Bca52824_056153</name>
</gene>
<comment type="caution">
    <text evidence="1">The sequence shown here is derived from an EMBL/GenBank/DDBJ whole genome shotgun (WGS) entry which is preliminary data.</text>
</comment>
<keyword evidence="2" id="KW-1185">Reference proteome</keyword>
<dbReference type="EMBL" id="JAAMPC010000012">
    <property type="protein sequence ID" value="KAG2273598.1"/>
    <property type="molecule type" value="Genomic_DNA"/>
</dbReference>
<evidence type="ECO:0000313" key="2">
    <source>
        <dbReference type="Proteomes" id="UP000886595"/>
    </source>
</evidence>
<protein>
    <submittedName>
        <fullName evidence="1">Uncharacterized protein</fullName>
    </submittedName>
</protein>
<accession>A0A8X7QPV2</accession>
<sequence length="154" mass="17370">MLLLCTPPHGIVHTFHMRALTGQAQPRAVHPGAVWHPGSGSSVHHRRRCRGWWRWWRILGHPRWYGVVPRLCGGFTIGQLTPIGVTVSLQFCQERCIHHVRHFHWVPILGCALSSAFCLAGGLRRRPGDPSCRSRDGRSWPCNSGILGRHSVDK</sequence>
<dbReference type="AlphaFoldDB" id="A0A8X7QPV2"/>
<reference evidence="1 2" key="1">
    <citation type="submission" date="2020-02" db="EMBL/GenBank/DDBJ databases">
        <authorList>
            <person name="Ma Q."/>
            <person name="Huang Y."/>
            <person name="Song X."/>
            <person name="Pei D."/>
        </authorList>
    </citation>
    <scope>NUCLEOTIDE SEQUENCE [LARGE SCALE GENOMIC DNA]</scope>
    <source>
        <strain evidence="1">Sxm20200214</strain>
        <tissue evidence="1">Leaf</tissue>
    </source>
</reference>
<evidence type="ECO:0000313" key="1">
    <source>
        <dbReference type="EMBL" id="KAG2273598.1"/>
    </source>
</evidence>
<proteinExistence type="predicted"/>
<organism evidence="1 2">
    <name type="scientific">Brassica carinata</name>
    <name type="common">Ethiopian mustard</name>
    <name type="synonym">Abyssinian cabbage</name>
    <dbReference type="NCBI Taxonomy" id="52824"/>
    <lineage>
        <taxon>Eukaryota</taxon>
        <taxon>Viridiplantae</taxon>
        <taxon>Streptophyta</taxon>
        <taxon>Embryophyta</taxon>
        <taxon>Tracheophyta</taxon>
        <taxon>Spermatophyta</taxon>
        <taxon>Magnoliopsida</taxon>
        <taxon>eudicotyledons</taxon>
        <taxon>Gunneridae</taxon>
        <taxon>Pentapetalae</taxon>
        <taxon>rosids</taxon>
        <taxon>malvids</taxon>
        <taxon>Brassicales</taxon>
        <taxon>Brassicaceae</taxon>
        <taxon>Brassiceae</taxon>
        <taxon>Brassica</taxon>
    </lineage>
</organism>